<name>A0A397UWI6_9GLOM</name>
<sequence length="115" mass="14085">MESIMRWLRSNLAKISRKFNSELLHLVLRVLLVLLALLYFWYLLYFHTSDTFGTSCTFELLVLLYFHTSDTFGTSCTFFVLWVRWYFWNFEIIYFYHIFTNSVETIRPDQVDYVF</sequence>
<gene>
    <name evidence="2" type="ORF">C2G38_1651986</name>
</gene>
<protein>
    <submittedName>
        <fullName evidence="2">Uncharacterized protein</fullName>
    </submittedName>
</protein>
<evidence type="ECO:0000313" key="3">
    <source>
        <dbReference type="Proteomes" id="UP000266673"/>
    </source>
</evidence>
<keyword evidence="1" id="KW-0812">Transmembrane</keyword>
<keyword evidence="1" id="KW-0472">Membrane</keyword>
<proteinExistence type="predicted"/>
<organism evidence="2 3">
    <name type="scientific">Gigaspora rosea</name>
    <dbReference type="NCBI Taxonomy" id="44941"/>
    <lineage>
        <taxon>Eukaryota</taxon>
        <taxon>Fungi</taxon>
        <taxon>Fungi incertae sedis</taxon>
        <taxon>Mucoromycota</taxon>
        <taxon>Glomeromycotina</taxon>
        <taxon>Glomeromycetes</taxon>
        <taxon>Diversisporales</taxon>
        <taxon>Gigasporaceae</taxon>
        <taxon>Gigaspora</taxon>
    </lineage>
</organism>
<feature type="transmembrane region" description="Helical" evidence="1">
    <location>
        <begin position="23"/>
        <end position="44"/>
    </location>
</feature>
<keyword evidence="3" id="KW-1185">Reference proteome</keyword>
<dbReference type="Proteomes" id="UP000266673">
    <property type="component" value="Unassembled WGS sequence"/>
</dbReference>
<dbReference type="EMBL" id="QKWP01000828">
    <property type="protein sequence ID" value="RIB14475.1"/>
    <property type="molecule type" value="Genomic_DNA"/>
</dbReference>
<reference evidence="2 3" key="1">
    <citation type="submission" date="2018-06" db="EMBL/GenBank/DDBJ databases">
        <title>Comparative genomics reveals the genomic features of Rhizophagus irregularis, R. cerebriforme, R. diaphanum and Gigaspora rosea, and their symbiotic lifestyle signature.</title>
        <authorList>
            <person name="Morin E."/>
            <person name="San Clemente H."/>
            <person name="Chen E.C.H."/>
            <person name="De La Providencia I."/>
            <person name="Hainaut M."/>
            <person name="Kuo A."/>
            <person name="Kohler A."/>
            <person name="Murat C."/>
            <person name="Tang N."/>
            <person name="Roy S."/>
            <person name="Loubradou J."/>
            <person name="Henrissat B."/>
            <person name="Grigoriev I.V."/>
            <person name="Corradi N."/>
            <person name="Roux C."/>
            <person name="Martin F.M."/>
        </authorList>
    </citation>
    <scope>NUCLEOTIDE SEQUENCE [LARGE SCALE GENOMIC DNA]</scope>
    <source>
        <strain evidence="2 3">DAOM 194757</strain>
    </source>
</reference>
<comment type="caution">
    <text evidence="2">The sequence shown here is derived from an EMBL/GenBank/DDBJ whole genome shotgun (WGS) entry which is preliminary data.</text>
</comment>
<evidence type="ECO:0000313" key="2">
    <source>
        <dbReference type="EMBL" id="RIB14475.1"/>
    </source>
</evidence>
<accession>A0A397UWI6</accession>
<dbReference type="AlphaFoldDB" id="A0A397UWI6"/>
<keyword evidence="1" id="KW-1133">Transmembrane helix</keyword>
<evidence type="ECO:0000256" key="1">
    <source>
        <dbReference type="SAM" id="Phobius"/>
    </source>
</evidence>
<feature type="transmembrane region" description="Helical" evidence="1">
    <location>
        <begin position="64"/>
        <end position="87"/>
    </location>
</feature>